<dbReference type="GO" id="GO:0097367">
    <property type="term" value="F:carbohydrate derivative binding"/>
    <property type="evidence" value="ECO:0007669"/>
    <property type="project" value="InterPro"/>
</dbReference>
<sequence>MCGIIACRTESPAIDYLLTALGRLEYRGYDSAGVAVQTVDGTVARLRTVDRIGALRAAVTAWAGGHFGNVGVGHTRWATHGSVSVVNAHPHTDCSGQISLVHNGIIENADDLRTALTASGHEFHSSVDSEVICHLIEDQLKISADLLEAVQASLLALDGSWALAVLEECSGRIVVAARRSPLLVAHTPVGQFAASDITAIAEWVDEFRVLEDGDVVELTDSGDSADGAAPALARCVWRSNDSELSGYVDYMAKEIDEQPAAAARLIDEVAGGIANGKLWADLGLAPFERLQVLACGTSLNAGHVIGNLVRRLGGLPASFIVASEAAGEIVEPHTLCLAISQSGETADVLAAVEHRTPAESVLALTNNSHSTLARRADAYLTCAAGPEIGVAATKTFVCQVIAGAALMISALVAVDRIAAADARTFVDDLRRLPDQLDAACVIAKYEVPRVTEELSSAAGFIFMGRGSGVPYAAEGALKLKELTYRWAEHYPAGELKHGPLALIGPGTPVVVVDNAEPRLAANVAEVTARGALVIRIGPAGSTIPVVTHPVAPWGPLESVIPMQILARSLGLALGWDVDKPRNLAKSVTVE</sequence>
<evidence type="ECO:0000313" key="10">
    <source>
        <dbReference type="EMBL" id="AFM19328.1"/>
    </source>
</evidence>
<evidence type="ECO:0000256" key="6">
    <source>
        <dbReference type="ARBA" id="ARBA00022737"/>
    </source>
</evidence>
<accession>I4BPX1</accession>
<organism evidence="10 11">
    <name type="scientific">Mycolicibacterium chubuense (strain NBB4)</name>
    <name type="common">Mycobacterium chubuense</name>
    <dbReference type="NCBI Taxonomy" id="710421"/>
    <lineage>
        <taxon>Bacteria</taxon>
        <taxon>Bacillati</taxon>
        <taxon>Actinomycetota</taxon>
        <taxon>Actinomycetes</taxon>
        <taxon>Mycobacteriales</taxon>
        <taxon>Mycobacteriaceae</taxon>
        <taxon>Mycolicibacterium</taxon>
    </lineage>
</organism>
<dbReference type="Proteomes" id="UP000006057">
    <property type="component" value="Chromosome"/>
</dbReference>
<name>I4BPX1_MYCCN</name>
<evidence type="ECO:0000256" key="5">
    <source>
        <dbReference type="ARBA" id="ARBA00022679"/>
    </source>
</evidence>
<dbReference type="PANTHER" id="PTHR10937:SF0">
    <property type="entry name" value="GLUTAMINE--FRUCTOSE-6-PHOSPHATE TRANSAMINASE (ISOMERIZING)"/>
    <property type="match status" value="1"/>
</dbReference>
<keyword evidence="6" id="KW-0677">Repeat</keyword>
<evidence type="ECO:0000256" key="7">
    <source>
        <dbReference type="ARBA" id="ARBA00022962"/>
    </source>
</evidence>
<dbReference type="GO" id="GO:0006047">
    <property type="term" value="P:UDP-N-acetylglucosamine metabolic process"/>
    <property type="evidence" value="ECO:0007669"/>
    <property type="project" value="TreeGrafter"/>
</dbReference>
<dbReference type="InterPro" id="IPR001347">
    <property type="entry name" value="SIS_dom"/>
</dbReference>
<feature type="domain" description="Glutamine amidotransferase type-2" evidence="8">
    <location>
        <begin position="2"/>
        <end position="221"/>
    </location>
</feature>
<evidence type="ECO:0000256" key="1">
    <source>
        <dbReference type="ARBA" id="ARBA00001031"/>
    </source>
</evidence>
<dbReference type="InterPro" id="IPR035466">
    <property type="entry name" value="GlmS/AgaS_SIS"/>
</dbReference>
<keyword evidence="11" id="KW-1185">Reference proteome</keyword>
<dbReference type="InterPro" id="IPR046348">
    <property type="entry name" value="SIS_dom_sf"/>
</dbReference>
<dbReference type="InterPro" id="IPR029055">
    <property type="entry name" value="Ntn_hydrolases_N"/>
</dbReference>
<dbReference type="InterPro" id="IPR035490">
    <property type="entry name" value="GlmS/FrlB_SIS"/>
</dbReference>
<dbReference type="HOGENOM" id="CLU_012520_7_0_11"/>
<feature type="domain" description="SIS" evidence="9">
    <location>
        <begin position="279"/>
        <end position="418"/>
    </location>
</feature>
<dbReference type="CDD" id="cd05008">
    <property type="entry name" value="SIS_GlmS_GlmD_1"/>
    <property type="match status" value="1"/>
</dbReference>
<feature type="domain" description="SIS" evidence="9">
    <location>
        <begin position="450"/>
        <end position="580"/>
    </location>
</feature>
<dbReference type="CDD" id="cd05009">
    <property type="entry name" value="SIS_GlmS_GlmD_2"/>
    <property type="match status" value="1"/>
</dbReference>
<dbReference type="SUPFAM" id="SSF56235">
    <property type="entry name" value="N-terminal nucleophile aminohydrolases (Ntn hydrolases)"/>
    <property type="match status" value="1"/>
</dbReference>
<dbReference type="Gene3D" id="3.60.20.10">
    <property type="entry name" value="Glutamine Phosphoribosylpyrophosphate, subunit 1, domain 1"/>
    <property type="match status" value="1"/>
</dbReference>
<evidence type="ECO:0000256" key="2">
    <source>
        <dbReference type="ARBA" id="ARBA00012916"/>
    </source>
</evidence>
<dbReference type="InterPro" id="IPR005855">
    <property type="entry name" value="GFAT"/>
</dbReference>
<evidence type="ECO:0000256" key="3">
    <source>
        <dbReference type="ARBA" id="ARBA00016090"/>
    </source>
</evidence>
<dbReference type="InterPro" id="IPR047084">
    <property type="entry name" value="GFAT_N"/>
</dbReference>
<keyword evidence="5 10" id="KW-0808">Transferase</keyword>
<keyword evidence="7" id="KW-0315">Glutamine amidotransferase</keyword>
<dbReference type="EMBL" id="CP003053">
    <property type="protein sequence ID" value="AFM19328.1"/>
    <property type="molecule type" value="Genomic_DNA"/>
</dbReference>
<dbReference type="GO" id="GO:0006487">
    <property type="term" value="P:protein N-linked glycosylation"/>
    <property type="evidence" value="ECO:0007669"/>
    <property type="project" value="TreeGrafter"/>
</dbReference>
<dbReference type="eggNOG" id="COG0449">
    <property type="taxonomic scope" value="Bacteria"/>
</dbReference>
<dbReference type="PANTHER" id="PTHR10937">
    <property type="entry name" value="GLUCOSAMINE--FRUCTOSE-6-PHOSPHATE AMINOTRANSFERASE, ISOMERIZING"/>
    <property type="match status" value="1"/>
</dbReference>
<dbReference type="Gene3D" id="3.40.50.10490">
    <property type="entry name" value="Glucose-6-phosphate isomerase like protein, domain 1"/>
    <property type="match status" value="2"/>
</dbReference>
<dbReference type="Pfam" id="PF01380">
    <property type="entry name" value="SIS"/>
    <property type="match status" value="2"/>
</dbReference>
<evidence type="ECO:0000256" key="4">
    <source>
        <dbReference type="ARBA" id="ARBA00022576"/>
    </source>
</evidence>
<dbReference type="STRING" id="710421.Mycch_4626"/>
<dbReference type="CDD" id="cd00714">
    <property type="entry name" value="GFAT"/>
    <property type="match status" value="1"/>
</dbReference>
<reference evidence="10 11" key="1">
    <citation type="submission" date="2012-06" db="EMBL/GenBank/DDBJ databases">
        <title>Complete sequence of chromosome of Mycobacterium chubuense NBB4.</title>
        <authorList>
            <consortium name="US DOE Joint Genome Institute"/>
            <person name="Lucas S."/>
            <person name="Han J."/>
            <person name="Lapidus A."/>
            <person name="Cheng J.-F."/>
            <person name="Goodwin L."/>
            <person name="Pitluck S."/>
            <person name="Peters L."/>
            <person name="Mikhailova N."/>
            <person name="Teshima H."/>
            <person name="Detter J.C."/>
            <person name="Han C."/>
            <person name="Tapia R."/>
            <person name="Land M."/>
            <person name="Hauser L."/>
            <person name="Kyrpides N."/>
            <person name="Ivanova N."/>
            <person name="Pagani I."/>
            <person name="Mattes T."/>
            <person name="Holmes A."/>
            <person name="Rutledge P."/>
            <person name="Paulsen I."/>
            <person name="Coleman N."/>
            <person name="Woyke T."/>
        </authorList>
    </citation>
    <scope>NUCLEOTIDE SEQUENCE [LARGE SCALE GENOMIC DNA]</scope>
    <source>
        <strain evidence="10 11">NBB4</strain>
    </source>
</reference>
<dbReference type="SUPFAM" id="SSF53697">
    <property type="entry name" value="SIS domain"/>
    <property type="match status" value="1"/>
</dbReference>
<evidence type="ECO:0000313" key="11">
    <source>
        <dbReference type="Proteomes" id="UP000006057"/>
    </source>
</evidence>
<dbReference type="OrthoDB" id="9761808at2"/>
<dbReference type="GO" id="GO:0006002">
    <property type="term" value="P:fructose 6-phosphate metabolic process"/>
    <property type="evidence" value="ECO:0007669"/>
    <property type="project" value="TreeGrafter"/>
</dbReference>
<dbReference type="NCBIfam" id="TIGR01135">
    <property type="entry name" value="glmS"/>
    <property type="match status" value="1"/>
</dbReference>
<dbReference type="KEGG" id="mcb:Mycch_4626"/>
<dbReference type="PATRIC" id="fig|710421.3.peg.4614"/>
<dbReference type="GO" id="GO:0004360">
    <property type="term" value="F:glutamine-fructose-6-phosphate transaminase (isomerizing) activity"/>
    <property type="evidence" value="ECO:0007669"/>
    <property type="project" value="UniProtKB-EC"/>
</dbReference>
<dbReference type="PROSITE" id="PS51278">
    <property type="entry name" value="GATASE_TYPE_2"/>
    <property type="match status" value="1"/>
</dbReference>
<dbReference type="NCBIfam" id="NF001484">
    <property type="entry name" value="PRK00331.1"/>
    <property type="match status" value="1"/>
</dbReference>
<dbReference type="RefSeq" id="WP_014817796.1">
    <property type="nucleotide sequence ID" value="NC_018027.1"/>
</dbReference>
<gene>
    <name evidence="10" type="ordered locus">Mycch_4626</name>
</gene>
<dbReference type="InterPro" id="IPR017932">
    <property type="entry name" value="GATase_2_dom"/>
</dbReference>
<proteinExistence type="predicted"/>
<evidence type="ECO:0000259" key="8">
    <source>
        <dbReference type="PROSITE" id="PS51278"/>
    </source>
</evidence>
<keyword evidence="4 10" id="KW-0032">Aminotransferase</keyword>
<protein>
    <recommendedName>
        <fullName evidence="3">Glutamine--fructose-6-phosphate aminotransferase [isomerizing]</fullName>
        <ecNumber evidence="2">2.6.1.16</ecNumber>
    </recommendedName>
</protein>
<dbReference type="PROSITE" id="PS51464">
    <property type="entry name" value="SIS"/>
    <property type="match status" value="2"/>
</dbReference>
<evidence type="ECO:0000259" key="9">
    <source>
        <dbReference type="PROSITE" id="PS51464"/>
    </source>
</evidence>
<dbReference type="Pfam" id="PF13522">
    <property type="entry name" value="GATase_6"/>
    <property type="match status" value="1"/>
</dbReference>
<comment type="catalytic activity">
    <reaction evidence="1">
        <text>D-fructose 6-phosphate + L-glutamine = D-glucosamine 6-phosphate + L-glutamate</text>
        <dbReference type="Rhea" id="RHEA:13237"/>
        <dbReference type="ChEBI" id="CHEBI:29985"/>
        <dbReference type="ChEBI" id="CHEBI:58359"/>
        <dbReference type="ChEBI" id="CHEBI:58725"/>
        <dbReference type="ChEBI" id="CHEBI:61527"/>
        <dbReference type="EC" id="2.6.1.16"/>
    </reaction>
</comment>
<dbReference type="AlphaFoldDB" id="I4BPX1"/>
<dbReference type="EC" id="2.6.1.16" evidence="2"/>